<dbReference type="PROSITE" id="PS51095">
    <property type="entry name" value="PTS_EIIA_TYPE_3"/>
    <property type="match status" value="1"/>
</dbReference>
<dbReference type="InterPro" id="IPR003188">
    <property type="entry name" value="PTS_IIA_lac/cel"/>
</dbReference>
<evidence type="ECO:0000313" key="10">
    <source>
        <dbReference type="Proteomes" id="UP000004290"/>
    </source>
</evidence>
<evidence type="ECO:0000256" key="8">
    <source>
        <dbReference type="SAM" id="Coils"/>
    </source>
</evidence>
<feature type="modified residue" description="Phosphohistidine; by HPr" evidence="7">
    <location>
        <position position="77"/>
    </location>
</feature>
<dbReference type="AlphaFoldDB" id="E0PG00"/>
<evidence type="ECO:0000256" key="4">
    <source>
        <dbReference type="ARBA" id="ARBA00022683"/>
    </source>
</evidence>
<dbReference type="EC" id="2.7.1.69" evidence="9"/>
<dbReference type="PANTHER" id="PTHR34382:SF7">
    <property type="entry name" value="PTS SYSTEM N,N'-DIACETYLCHITOBIOSE-SPECIFIC EIIA COMPONENT"/>
    <property type="match status" value="1"/>
</dbReference>
<protein>
    <submittedName>
        <fullName evidence="9">PTS system, Lactose/Cellobiose specific IIA subunit</fullName>
        <ecNumber evidence="9">2.7.1.69</ecNumber>
    </submittedName>
</protein>
<keyword evidence="4" id="KW-0598">Phosphotransferase system</keyword>
<dbReference type="Pfam" id="PF02255">
    <property type="entry name" value="PTS_IIA"/>
    <property type="match status" value="1"/>
</dbReference>
<dbReference type="GO" id="GO:0046872">
    <property type="term" value="F:metal ion binding"/>
    <property type="evidence" value="ECO:0007669"/>
    <property type="project" value="UniProtKB-KW"/>
</dbReference>
<keyword evidence="1" id="KW-0813">Transport</keyword>
<evidence type="ECO:0000256" key="2">
    <source>
        <dbReference type="ARBA" id="ARBA00022597"/>
    </source>
</evidence>
<evidence type="ECO:0000256" key="7">
    <source>
        <dbReference type="PROSITE-ProRule" id="PRU00418"/>
    </source>
</evidence>
<evidence type="ECO:0000313" key="9">
    <source>
        <dbReference type="EMBL" id="EFM26633.1"/>
    </source>
</evidence>
<keyword evidence="8" id="KW-0175">Coiled coil</keyword>
<dbReference type="EMBL" id="AEEL01000024">
    <property type="protein sequence ID" value="EFM26633.1"/>
    <property type="molecule type" value="Genomic_DNA"/>
</dbReference>
<evidence type="ECO:0000256" key="6">
    <source>
        <dbReference type="PIRSR" id="PIRSR000699-2"/>
    </source>
</evidence>
<dbReference type="PANTHER" id="PTHR34382">
    <property type="entry name" value="PTS SYSTEM N,N'-DIACETYLCHITOBIOSE-SPECIFIC EIIA COMPONENT"/>
    <property type="match status" value="1"/>
</dbReference>
<gene>
    <name evidence="9" type="primary">celC2</name>
    <name evidence="9" type="ORF">HMPREF9319_1773</name>
</gene>
<feature type="binding site" evidence="6">
    <location>
        <position position="80"/>
    </location>
    <ligand>
        <name>Mg(2+)</name>
        <dbReference type="ChEBI" id="CHEBI:18420"/>
        <note>ligand shared between all trimeric partners</note>
    </ligand>
</feature>
<keyword evidence="10" id="KW-1185">Reference proteome</keyword>
<evidence type="ECO:0000256" key="1">
    <source>
        <dbReference type="ARBA" id="ARBA00022448"/>
    </source>
</evidence>
<name>E0PG00_STREI</name>
<feature type="coiled-coil region" evidence="8">
    <location>
        <begin position="35"/>
        <end position="70"/>
    </location>
</feature>
<dbReference type="SUPFAM" id="SSF46973">
    <property type="entry name" value="Enzyme IIa from lactose specific PTS, IIa-lac"/>
    <property type="match status" value="1"/>
</dbReference>
<dbReference type="GO" id="GO:0016740">
    <property type="term" value="F:transferase activity"/>
    <property type="evidence" value="ECO:0007669"/>
    <property type="project" value="UniProtKB-KW"/>
</dbReference>
<keyword evidence="2" id="KW-0762">Sugar transport</keyword>
<feature type="active site" description="Tele-phosphohistidine intermediate" evidence="5">
    <location>
        <position position="77"/>
    </location>
</feature>
<dbReference type="HOGENOM" id="CLU_152490_1_1_9"/>
<dbReference type="PIRSF" id="PIRSF000699">
    <property type="entry name" value="PTS_IILac_III"/>
    <property type="match status" value="1"/>
</dbReference>
<comment type="cofactor">
    <cofactor evidence="6">
        <name>Mg(2+)</name>
        <dbReference type="ChEBI" id="CHEBI:18420"/>
    </cofactor>
    <text evidence="6">Binds 1 Mg(2+) ion per trimer.</text>
</comment>
<keyword evidence="3 9" id="KW-0808">Transferase</keyword>
<accession>E0PG00</accession>
<reference evidence="9 10" key="1">
    <citation type="submission" date="2010-07" db="EMBL/GenBank/DDBJ databases">
        <authorList>
            <person name="Muzny D."/>
            <person name="Qin X."/>
            <person name="Deng J."/>
            <person name="Jiang H."/>
            <person name="Liu Y."/>
            <person name="Qu J."/>
            <person name="Song X.-Z."/>
            <person name="Zhang L."/>
            <person name="Thornton R."/>
            <person name="Coyle M."/>
            <person name="Francisco L."/>
            <person name="Jackson L."/>
            <person name="Javaid M."/>
            <person name="Korchina V."/>
            <person name="Kovar C."/>
            <person name="Mata R."/>
            <person name="Mathew T."/>
            <person name="Ngo R."/>
            <person name="Nguyen L."/>
            <person name="Nguyen N."/>
            <person name="Okwuonu G."/>
            <person name="Ongeri F."/>
            <person name="Pham C."/>
            <person name="Simmons D."/>
            <person name="Wilczek-Boney K."/>
            <person name="Hale W."/>
            <person name="Jakkamsetti A."/>
            <person name="Pham P."/>
            <person name="Ruth R."/>
            <person name="San Lucas F."/>
            <person name="Warren J."/>
            <person name="Zhang J."/>
            <person name="Zhao Z."/>
            <person name="Zhou C."/>
            <person name="Zhu D."/>
            <person name="Lee S."/>
            <person name="Bess C."/>
            <person name="Blankenburg K."/>
            <person name="Forbes L."/>
            <person name="Fu Q."/>
            <person name="Gubbala S."/>
            <person name="Hirani K."/>
            <person name="Jayaseelan J.C."/>
            <person name="Lara F."/>
            <person name="Munidasa M."/>
            <person name="Palculict T."/>
            <person name="Patil S."/>
            <person name="Pu L.-L."/>
            <person name="Saada N."/>
            <person name="Tang L."/>
            <person name="Weissenberger G."/>
            <person name="Zhu Y."/>
            <person name="Hemphill L."/>
            <person name="Shang Y."/>
            <person name="Youmans B."/>
            <person name="Ayvaz T."/>
            <person name="Ross M."/>
            <person name="Santibanez J."/>
            <person name="Aqrawi P."/>
            <person name="Gross S."/>
            <person name="Joshi V."/>
            <person name="Fowler G."/>
            <person name="Nazareth L."/>
            <person name="Reid J."/>
            <person name="Worley K."/>
            <person name="Petrosino J."/>
            <person name="Highlander S."/>
            <person name="Gibbs R."/>
        </authorList>
    </citation>
    <scope>NUCLEOTIDE SEQUENCE [LARGE SCALE GENOMIC DNA]</scope>
    <source>
        <strain evidence="9 10">ATCC 700338</strain>
    </source>
</reference>
<dbReference type="Gene3D" id="1.20.58.80">
    <property type="entry name" value="Phosphotransferase system, lactose/cellobiose-type IIA subunit"/>
    <property type="match status" value="1"/>
</dbReference>
<evidence type="ECO:0000256" key="5">
    <source>
        <dbReference type="PIRSR" id="PIRSR000699-1"/>
    </source>
</evidence>
<dbReference type="InterPro" id="IPR036542">
    <property type="entry name" value="PTS_IIA_lac/cel_sf"/>
</dbReference>
<comment type="caution">
    <text evidence="9">The sequence shown here is derived from an EMBL/GenBank/DDBJ whole genome shotgun (WGS) entry which is preliminary data.</text>
</comment>
<evidence type="ECO:0000256" key="3">
    <source>
        <dbReference type="ARBA" id="ARBA00022679"/>
    </source>
</evidence>
<keyword evidence="6" id="KW-0460">Magnesium</keyword>
<proteinExistence type="predicted"/>
<dbReference type="GO" id="GO:0009401">
    <property type="term" value="P:phosphoenolpyruvate-dependent sugar phosphotransferase system"/>
    <property type="evidence" value="ECO:0007669"/>
    <property type="project" value="UniProtKB-KW"/>
</dbReference>
<keyword evidence="6" id="KW-0479">Metal-binding</keyword>
<sequence length="111" mass="12837">MNNEMTTVAMQMILHAGDARTYIVEALQNIKIFNFEVAKEKIAQAEKELIEAHQTQTKVLQEEANGMKHELYVLFIHAQDTLMTIKSEYELARQLIEIFESIDERLKKVGV</sequence>
<organism evidence="9 10">
    <name type="scientific">Streptococcus equinus ATCC 700338</name>
    <dbReference type="NCBI Taxonomy" id="864569"/>
    <lineage>
        <taxon>Bacteria</taxon>
        <taxon>Bacillati</taxon>
        <taxon>Bacillota</taxon>
        <taxon>Bacilli</taxon>
        <taxon>Lactobacillales</taxon>
        <taxon>Streptococcaceae</taxon>
        <taxon>Streptococcus</taxon>
    </lineage>
</organism>
<dbReference type="Proteomes" id="UP000004290">
    <property type="component" value="Unassembled WGS sequence"/>
</dbReference>